<evidence type="ECO:0000313" key="5">
    <source>
        <dbReference type="Proteomes" id="UP000267096"/>
    </source>
</evidence>
<evidence type="ECO:0000256" key="1">
    <source>
        <dbReference type="ARBA" id="ARBA00023157"/>
    </source>
</evidence>
<feature type="domain" description="P-type" evidence="3">
    <location>
        <begin position="163"/>
        <end position="211"/>
    </location>
</feature>
<sequence>MLKTYTLTFHEKQFGGSIVPRQQAGLTTTVSRKNPFELLVALDENLQAKGNLLWDDGESIVENFKTHNYIELEFSIKSGLTTTLTIKRLSKGVIANVPKLTTIEIFGYDELIDYSSVRKNGNVMKTDFKKSVYDKSRKRLLLVADAFYDFTTDKDVTVTWKSYPITDYVPPQSRVNCAPGQDWPDGTACEQLGCLYDGRVRDNIPKCYFPKRSGYIATKTTADQVFLKPFDGVKNPFGDNISPIEFSTSTIDGTTTRIRIGTTGRFEPPLSIPRKSFSTGEKFVVETSDKTGVFSFSVKRSSTNHSIWDTSIG</sequence>
<reference evidence="6" key="1">
    <citation type="submission" date="2017-02" db="UniProtKB">
        <authorList>
            <consortium name="WormBaseParasite"/>
        </authorList>
    </citation>
    <scope>IDENTIFICATION</scope>
</reference>
<evidence type="ECO:0000259" key="3">
    <source>
        <dbReference type="PROSITE" id="PS51448"/>
    </source>
</evidence>
<dbReference type="PROSITE" id="PS51448">
    <property type="entry name" value="P_TREFOIL_2"/>
    <property type="match status" value="1"/>
</dbReference>
<dbReference type="WBParaSite" id="ASIM_0000164901-mRNA-1">
    <property type="protein sequence ID" value="ASIM_0000164901-mRNA-1"/>
    <property type="gene ID" value="ASIM_0000164901"/>
</dbReference>
<dbReference type="Gene3D" id="4.10.110.10">
    <property type="entry name" value="Spasmolytic Protein, domain 1"/>
    <property type="match status" value="1"/>
</dbReference>
<dbReference type="OrthoDB" id="1334205at2759"/>
<dbReference type="GO" id="GO:0004558">
    <property type="term" value="F:alpha-1,4-glucosidase activity"/>
    <property type="evidence" value="ECO:0007669"/>
    <property type="project" value="TreeGrafter"/>
</dbReference>
<dbReference type="Gene3D" id="2.60.40.1760">
    <property type="entry name" value="glycosyl hydrolase (family 31)"/>
    <property type="match status" value="1"/>
</dbReference>
<name>A0A0M3J293_ANISI</name>
<dbReference type="CDD" id="cd00111">
    <property type="entry name" value="Trefoil"/>
    <property type="match status" value="1"/>
</dbReference>
<comment type="caution">
    <text evidence="2">Lacks conserved residue(s) required for the propagation of feature annotation.</text>
</comment>
<evidence type="ECO:0000313" key="4">
    <source>
        <dbReference type="EMBL" id="VDK18851.1"/>
    </source>
</evidence>
<dbReference type="InterPro" id="IPR044913">
    <property type="entry name" value="P_trefoil_dom_sf"/>
</dbReference>
<gene>
    <name evidence="4" type="ORF">ASIM_LOCUS1526</name>
</gene>
<keyword evidence="5" id="KW-1185">Reference proteome</keyword>
<dbReference type="SUPFAM" id="SSF57492">
    <property type="entry name" value="Trefoil"/>
    <property type="match status" value="1"/>
</dbReference>
<dbReference type="Proteomes" id="UP000267096">
    <property type="component" value="Unassembled WGS sequence"/>
</dbReference>
<dbReference type="Pfam" id="PF00088">
    <property type="entry name" value="Trefoil"/>
    <property type="match status" value="1"/>
</dbReference>
<dbReference type="EMBL" id="UYRR01001655">
    <property type="protein sequence ID" value="VDK18851.1"/>
    <property type="molecule type" value="Genomic_DNA"/>
</dbReference>
<proteinExistence type="predicted"/>
<reference evidence="4 5" key="2">
    <citation type="submission" date="2018-11" db="EMBL/GenBank/DDBJ databases">
        <authorList>
            <consortium name="Pathogen Informatics"/>
        </authorList>
    </citation>
    <scope>NUCLEOTIDE SEQUENCE [LARGE SCALE GENOMIC DNA]</scope>
</reference>
<dbReference type="Gene3D" id="2.60.40.1180">
    <property type="entry name" value="Golgi alpha-mannosidase II"/>
    <property type="match status" value="1"/>
</dbReference>
<protein>
    <submittedName>
        <fullName evidence="6">P-type domain-containing protein</fullName>
    </submittedName>
</protein>
<dbReference type="PANTHER" id="PTHR22762:SF133">
    <property type="entry name" value="P-TYPE DOMAIN-CONTAINING PROTEIN"/>
    <property type="match status" value="1"/>
</dbReference>
<accession>A0A0M3J293</accession>
<dbReference type="InterPro" id="IPR013780">
    <property type="entry name" value="Glyco_hydro_b"/>
</dbReference>
<evidence type="ECO:0000313" key="6">
    <source>
        <dbReference type="WBParaSite" id="ASIM_0000164901-mRNA-1"/>
    </source>
</evidence>
<dbReference type="InterPro" id="IPR000519">
    <property type="entry name" value="P_trefoil_dom"/>
</dbReference>
<keyword evidence="1" id="KW-1015">Disulfide bond</keyword>
<dbReference type="SMART" id="SM00018">
    <property type="entry name" value="PD"/>
    <property type="match status" value="1"/>
</dbReference>
<dbReference type="PANTHER" id="PTHR22762">
    <property type="entry name" value="ALPHA-GLUCOSIDASE"/>
    <property type="match status" value="1"/>
</dbReference>
<evidence type="ECO:0000256" key="2">
    <source>
        <dbReference type="PROSITE-ProRule" id="PRU00779"/>
    </source>
</evidence>
<dbReference type="AlphaFoldDB" id="A0A0M3J293"/>
<organism evidence="6">
    <name type="scientific">Anisakis simplex</name>
    <name type="common">Herring worm</name>
    <dbReference type="NCBI Taxonomy" id="6269"/>
    <lineage>
        <taxon>Eukaryota</taxon>
        <taxon>Metazoa</taxon>
        <taxon>Ecdysozoa</taxon>
        <taxon>Nematoda</taxon>
        <taxon>Chromadorea</taxon>
        <taxon>Rhabditida</taxon>
        <taxon>Spirurina</taxon>
        <taxon>Ascaridomorpha</taxon>
        <taxon>Ascaridoidea</taxon>
        <taxon>Anisakidae</taxon>
        <taxon>Anisakis</taxon>
        <taxon>Anisakis simplex complex</taxon>
    </lineage>
</organism>